<sequence>MLKILIINSLVIFFGAYLLEGVSIKNYLTAIGVAILLGLINVFIKPLIIILTLPLTIITLGLFIWVINAWMLMMIDKLVEGLTIRNFWWALFFSLFISILNGVLFRIF</sequence>
<keyword evidence="3" id="KW-1185">Reference proteome</keyword>
<dbReference type="Proteomes" id="UP000233398">
    <property type="component" value="Unassembled WGS sequence"/>
</dbReference>
<evidence type="ECO:0000313" key="3">
    <source>
        <dbReference type="Proteomes" id="UP000233398"/>
    </source>
</evidence>
<dbReference type="EMBL" id="PISP01000001">
    <property type="protein sequence ID" value="PKD44078.1"/>
    <property type="molecule type" value="Genomic_DNA"/>
</dbReference>
<evidence type="ECO:0000313" key="2">
    <source>
        <dbReference type="EMBL" id="PKD44078.1"/>
    </source>
</evidence>
<keyword evidence="1" id="KW-0812">Transmembrane</keyword>
<feature type="transmembrane region" description="Helical" evidence="1">
    <location>
        <begin position="28"/>
        <end position="44"/>
    </location>
</feature>
<accession>A0A2N0VIW6</accession>
<name>A0A2N0VIW6_9BACT</name>
<keyword evidence="1" id="KW-1133">Transmembrane helix</keyword>
<dbReference type="OrthoDB" id="6402664at2"/>
<dbReference type="RefSeq" id="WP_101071343.1">
    <property type="nucleotide sequence ID" value="NZ_PISP01000001.1"/>
</dbReference>
<feature type="transmembrane region" description="Helical" evidence="1">
    <location>
        <begin position="51"/>
        <end position="75"/>
    </location>
</feature>
<dbReference type="PANTHER" id="PTHR37309:SF1">
    <property type="entry name" value="SLR0284 PROTEIN"/>
    <property type="match status" value="1"/>
</dbReference>
<protein>
    <recommendedName>
        <fullName evidence="4">Phage holin family protein</fullName>
    </recommendedName>
</protein>
<dbReference type="Pfam" id="PF04020">
    <property type="entry name" value="Phage_holin_4_2"/>
    <property type="match status" value="1"/>
</dbReference>
<gene>
    <name evidence="2" type="ORF">CWD77_00980</name>
</gene>
<comment type="caution">
    <text evidence="2">The sequence shown here is derived from an EMBL/GenBank/DDBJ whole genome shotgun (WGS) entry which is preliminary data.</text>
</comment>
<dbReference type="AlphaFoldDB" id="A0A2N0VIW6"/>
<proteinExistence type="predicted"/>
<organism evidence="2 3">
    <name type="scientific">Rhodohalobacter barkolensis</name>
    <dbReference type="NCBI Taxonomy" id="2053187"/>
    <lineage>
        <taxon>Bacteria</taxon>
        <taxon>Pseudomonadati</taxon>
        <taxon>Balneolota</taxon>
        <taxon>Balneolia</taxon>
        <taxon>Balneolales</taxon>
        <taxon>Balneolaceae</taxon>
        <taxon>Rhodohalobacter</taxon>
    </lineage>
</organism>
<evidence type="ECO:0008006" key="4">
    <source>
        <dbReference type="Google" id="ProtNLM"/>
    </source>
</evidence>
<feature type="transmembrane region" description="Helical" evidence="1">
    <location>
        <begin position="87"/>
        <end position="107"/>
    </location>
</feature>
<evidence type="ECO:0000256" key="1">
    <source>
        <dbReference type="SAM" id="Phobius"/>
    </source>
</evidence>
<reference evidence="2 3" key="1">
    <citation type="submission" date="2017-11" db="EMBL/GenBank/DDBJ databases">
        <title>Rhodohalobacter 15182 sp. nov., isolated from a salt lake.</title>
        <authorList>
            <person name="Han S."/>
        </authorList>
    </citation>
    <scope>NUCLEOTIDE SEQUENCE [LARGE SCALE GENOMIC DNA]</scope>
    <source>
        <strain evidence="2 3">15182</strain>
    </source>
</reference>
<keyword evidence="1" id="KW-0472">Membrane</keyword>
<dbReference type="InterPro" id="IPR007165">
    <property type="entry name" value="Phage_holin_4_2"/>
</dbReference>
<dbReference type="PANTHER" id="PTHR37309">
    <property type="entry name" value="SLR0284 PROTEIN"/>
    <property type="match status" value="1"/>
</dbReference>